<proteinExistence type="predicted"/>
<accession>A0A0F8YPS8</accession>
<protein>
    <submittedName>
        <fullName evidence="1">Uncharacterized protein</fullName>
    </submittedName>
</protein>
<dbReference type="AlphaFoldDB" id="A0A0F8YPS8"/>
<name>A0A0F8YPS8_9ZZZZ</name>
<gene>
    <name evidence="1" type="ORF">LCGC14_3067420</name>
</gene>
<reference evidence="1" key="1">
    <citation type="journal article" date="2015" name="Nature">
        <title>Complex archaea that bridge the gap between prokaryotes and eukaryotes.</title>
        <authorList>
            <person name="Spang A."/>
            <person name="Saw J.H."/>
            <person name="Jorgensen S.L."/>
            <person name="Zaremba-Niedzwiedzka K."/>
            <person name="Martijn J."/>
            <person name="Lind A.E."/>
            <person name="van Eijk R."/>
            <person name="Schleper C."/>
            <person name="Guy L."/>
            <person name="Ettema T.J."/>
        </authorList>
    </citation>
    <scope>NUCLEOTIDE SEQUENCE</scope>
</reference>
<comment type="caution">
    <text evidence="1">The sequence shown here is derived from an EMBL/GenBank/DDBJ whole genome shotgun (WGS) entry which is preliminary data.</text>
</comment>
<organism evidence="1">
    <name type="scientific">marine sediment metagenome</name>
    <dbReference type="NCBI Taxonomy" id="412755"/>
    <lineage>
        <taxon>unclassified sequences</taxon>
        <taxon>metagenomes</taxon>
        <taxon>ecological metagenomes</taxon>
    </lineage>
</organism>
<evidence type="ECO:0000313" key="1">
    <source>
        <dbReference type="EMBL" id="KKK56149.1"/>
    </source>
</evidence>
<dbReference type="EMBL" id="LAZR01065134">
    <property type="protein sequence ID" value="KKK56149.1"/>
    <property type="molecule type" value="Genomic_DNA"/>
</dbReference>
<feature type="non-terminal residue" evidence="1">
    <location>
        <position position="1"/>
    </location>
</feature>
<sequence length="259" mass="27092">VWVTGNIVTDSYIGFAIKDGHDITEVVHVNGNSFTGNIEADLRHGGTGLLDATNNWWGSAAGPSGKISGTVAAVDAEPWLLAAVVPGVEPTTYDNTVALNAEWSIISPGAEVTGWDVVAVSVGLVYAYDGGFVEVTDPDPIIPVFIKTVAGGGVGFNYADSSQGIFTANLEVGWNLIGIPETNATTGAILAHLRYGSNNEAALATLASQGNYNPSGDSFYLATLSDADWTALGLQELYPNDGYWAYMNVAKEFGVVVVK</sequence>